<keyword evidence="1" id="KW-0805">Transcription regulation</keyword>
<dbReference type="Pfam" id="PF20240">
    <property type="entry name" value="DUF6597"/>
    <property type="match status" value="1"/>
</dbReference>
<dbReference type="InterPro" id="IPR018060">
    <property type="entry name" value="HTH_AraC"/>
</dbReference>
<dbReference type="Proteomes" id="UP000297693">
    <property type="component" value="Unassembled WGS sequence"/>
</dbReference>
<dbReference type="OrthoDB" id="323290at2"/>
<evidence type="ECO:0000256" key="2">
    <source>
        <dbReference type="ARBA" id="ARBA00023125"/>
    </source>
</evidence>
<gene>
    <name evidence="5" type="ORF">EHQ58_01930</name>
</gene>
<dbReference type="SMART" id="SM00342">
    <property type="entry name" value="HTH_ARAC"/>
    <property type="match status" value="1"/>
</dbReference>
<accession>A0A4R9KAD6</accession>
<protein>
    <submittedName>
        <fullName evidence="5">AraC family transcriptional regulator</fullName>
    </submittedName>
</protein>
<evidence type="ECO:0000259" key="4">
    <source>
        <dbReference type="PROSITE" id="PS01124"/>
    </source>
</evidence>
<evidence type="ECO:0000256" key="1">
    <source>
        <dbReference type="ARBA" id="ARBA00023015"/>
    </source>
</evidence>
<dbReference type="EMBL" id="RQGD01000008">
    <property type="protein sequence ID" value="TGL62931.1"/>
    <property type="molecule type" value="Genomic_DNA"/>
</dbReference>
<dbReference type="GO" id="GO:0043565">
    <property type="term" value="F:sequence-specific DNA binding"/>
    <property type="evidence" value="ECO:0007669"/>
    <property type="project" value="InterPro"/>
</dbReference>
<keyword evidence="3" id="KW-0804">Transcription</keyword>
<dbReference type="SUPFAM" id="SSF46689">
    <property type="entry name" value="Homeodomain-like"/>
    <property type="match status" value="1"/>
</dbReference>
<dbReference type="PANTHER" id="PTHR46796">
    <property type="entry name" value="HTH-TYPE TRANSCRIPTIONAL ACTIVATOR RHAS-RELATED"/>
    <property type="match status" value="1"/>
</dbReference>
<dbReference type="AlphaFoldDB" id="A0A4R9KAD6"/>
<reference evidence="5" key="1">
    <citation type="journal article" date="2019" name="PLoS Negl. Trop. Dis.">
        <title>Revisiting the worldwide diversity of Leptospira species in the environment.</title>
        <authorList>
            <person name="Vincent A.T."/>
            <person name="Schiettekatte O."/>
            <person name="Bourhy P."/>
            <person name="Veyrier F.J."/>
            <person name="Picardeau M."/>
        </authorList>
    </citation>
    <scope>NUCLEOTIDE SEQUENCE [LARGE SCALE GENOMIC DNA]</scope>
    <source>
        <strain evidence="5">201702476</strain>
    </source>
</reference>
<name>A0A4R9KAD6_9LEPT</name>
<evidence type="ECO:0000313" key="6">
    <source>
        <dbReference type="Proteomes" id="UP000297693"/>
    </source>
</evidence>
<dbReference type="PROSITE" id="PS01124">
    <property type="entry name" value="HTH_ARAC_FAMILY_2"/>
    <property type="match status" value="1"/>
</dbReference>
<dbReference type="InterPro" id="IPR050204">
    <property type="entry name" value="AraC_XylS_family_regulators"/>
</dbReference>
<dbReference type="InterPro" id="IPR009057">
    <property type="entry name" value="Homeodomain-like_sf"/>
</dbReference>
<dbReference type="Gene3D" id="1.10.10.60">
    <property type="entry name" value="Homeodomain-like"/>
    <property type="match status" value="1"/>
</dbReference>
<evidence type="ECO:0000313" key="5">
    <source>
        <dbReference type="EMBL" id="TGL62931.1"/>
    </source>
</evidence>
<keyword evidence="2" id="KW-0238">DNA-binding</keyword>
<organism evidence="5 6">
    <name type="scientific">Leptospira ognonensis</name>
    <dbReference type="NCBI Taxonomy" id="2484945"/>
    <lineage>
        <taxon>Bacteria</taxon>
        <taxon>Pseudomonadati</taxon>
        <taxon>Spirochaetota</taxon>
        <taxon>Spirochaetia</taxon>
        <taxon>Leptospirales</taxon>
        <taxon>Leptospiraceae</taxon>
        <taxon>Leptospira</taxon>
    </lineage>
</organism>
<evidence type="ECO:0000256" key="3">
    <source>
        <dbReference type="ARBA" id="ARBA00023163"/>
    </source>
</evidence>
<proteinExistence type="predicted"/>
<dbReference type="RefSeq" id="WP_135621655.1">
    <property type="nucleotide sequence ID" value="NZ_RQGD01000008.1"/>
</dbReference>
<dbReference type="InterPro" id="IPR046532">
    <property type="entry name" value="DUF6597"/>
</dbReference>
<keyword evidence="6" id="KW-1185">Reference proteome</keyword>
<comment type="caution">
    <text evidence="5">The sequence shown here is derived from an EMBL/GenBank/DDBJ whole genome shotgun (WGS) entry which is preliminary data.</text>
</comment>
<dbReference type="Pfam" id="PF12833">
    <property type="entry name" value="HTH_18"/>
    <property type="match status" value="1"/>
</dbReference>
<dbReference type="GO" id="GO:0003700">
    <property type="term" value="F:DNA-binding transcription factor activity"/>
    <property type="evidence" value="ECO:0007669"/>
    <property type="project" value="InterPro"/>
</dbReference>
<feature type="domain" description="HTH araC/xylS-type" evidence="4">
    <location>
        <begin position="157"/>
        <end position="261"/>
    </location>
</feature>
<sequence length="271" mass="31637">MFFKAPNPLSPFLKEIWHWKQVDTESLPWILPSYEFELVFHLTSPPYIYPLTGEPIRLPLAHWVGPQNKRWKIVSTEKLNLISIRFQAGSPYELFKESALTYLNRFPSIENTSFSPFLKLSSLVSESETLNTEGIHKFVASLTEILESYLGEIKPIDANVSFAFHELTNATAGIYEIAKKTGISRKQLERGMKQVYGLPPGELRKMHRILAMIRNPNYYKSEKMETRFTDLAYDYGYTDQSHLIRDFKSVTGYLPKDWFKNFEKMSYFYNS</sequence>